<keyword evidence="3" id="KW-1185">Reference proteome</keyword>
<dbReference type="InParanoid" id="A0A543AQ81"/>
<feature type="transmembrane region" description="Helical" evidence="1">
    <location>
        <begin position="102"/>
        <end position="126"/>
    </location>
</feature>
<accession>A0A543AQ81</accession>
<evidence type="ECO:0000313" key="2">
    <source>
        <dbReference type="EMBL" id="TQL74740.1"/>
    </source>
</evidence>
<evidence type="ECO:0000313" key="3">
    <source>
        <dbReference type="Proteomes" id="UP000317043"/>
    </source>
</evidence>
<evidence type="ECO:0008006" key="4">
    <source>
        <dbReference type="Google" id="ProtNLM"/>
    </source>
</evidence>
<feature type="transmembrane region" description="Helical" evidence="1">
    <location>
        <begin position="146"/>
        <end position="166"/>
    </location>
</feature>
<keyword evidence="1" id="KW-1133">Transmembrane helix</keyword>
<comment type="caution">
    <text evidence="2">The sequence shown here is derived from an EMBL/GenBank/DDBJ whole genome shotgun (WGS) entry which is preliminary data.</text>
</comment>
<name>A0A543AQ81_9ACTN</name>
<keyword evidence="1" id="KW-0812">Transmembrane</keyword>
<organism evidence="2 3">
    <name type="scientific">Stackebrandtia endophytica</name>
    <dbReference type="NCBI Taxonomy" id="1496996"/>
    <lineage>
        <taxon>Bacteria</taxon>
        <taxon>Bacillati</taxon>
        <taxon>Actinomycetota</taxon>
        <taxon>Actinomycetes</taxon>
        <taxon>Glycomycetales</taxon>
        <taxon>Glycomycetaceae</taxon>
        <taxon>Stackebrandtia</taxon>
    </lineage>
</organism>
<protein>
    <recommendedName>
        <fullName evidence="4">DUF3592 domain-containing protein</fullName>
    </recommendedName>
</protein>
<dbReference type="AlphaFoldDB" id="A0A543AQ81"/>
<gene>
    <name evidence="2" type="ORF">FB566_0226</name>
</gene>
<dbReference type="EMBL" id="VFOW01000001">
    <property type="protein sequence ID" value="TQL74740.1"/>
    <property type="molecule type" value="Genomic_DNA"/>
</dbReference>
<sequence>MHQLPTEASPETIARRRRAHRILTVLVPTSVAVWTLVGFIAAMVLDPVRLLLLDGLGDWADTMSAQSSMFYTGITALCAGSFLNFAIGWHTTRALSTLGSHGLATTAIWTGGLALGFAGAWPFMIWTPPRSVDATGDAFSWFAYHAPWLLPAVLSMVMLVSAFLMVRDHYGVHSAVTKLREAKEHGIVQPGTITRVEFTNIWIDGDPQFDVTVSYLGIDGPRETTRPFATPLAKAPVPGGQVDVWYGPSAVDGDVFIELTERSSIHLVNPGYRPGSATPPRA</sequence>
<proteinExistence type="predicted"/>
<reference evidence="2 3" key="1">
    <citation type="submission" date="2019-06" db="EMBL/GenBank/DDBJ databases">
        <title>Sequencing the genomes of 1000 actinobacteria strains.</title>
        <authorList>
            <person name="Klenk H.-P."/>
        </authorList>
    </citation>
    <scope>NUCLEOTIDE SEQUENCE [LARGE SCALE GENOMIC DNA]</scope>
    <source>
        <strain evidence="2 3">DSM 45928</strain>
    </source>
</reference>
<dbReference type="Proteomes" id="UP000317043">
    <property type="component" value="Unassembled WGS sequence"/>
</dbReference>
<keyword evidence="1" id="KW-0472">Membrane</keyword>
<feature type="transmembrane region" description="Helical" evidence="1">
    <location>
        <begin position="69"/>
        <end position="90"/>
    </location>
</feature>
<feature type="transmembrane region" description="Helical" evidence="1">
    <location>
        <begin position="22"/>
        <end position="45"/>
    </location>
</feature>
<evidence type="ECO:0000256" key="1">
    <source>
        <dbReference type="SAM" id="Phobius"/>
    </source>
</evidence>